<organism evidence="1 2">
    <name type="scientific">Dehalogenimonas formicexedens</name>
    <dbReference type="NCBI Taxonomy" id="1839801"/>
    <lineage>
        <taxon>Bacteria</taxon>
        <taxon>Bacillati</taxon>
        <taxon>Chloroflexota</taxon>
        <taxon>Dehalococcoidia</taxon>
        <taxon>Dehalococcoidales</taxon>
        <taxon>Dehalococcoidaceae</taxon>
        <taxon>Dehalogenimonas</taxon>
    </lineage>
</organism>
<dbReference type="Pfam" id="PF11075">
    <property type="entry name" value="DUF2780"/>
    <property type="match status" value="1"/>
</dbReference>
<evidence type="ECO:0000313" key="1">
    <source>
        <dbReference type="EMBL" id="APV43756.1"/>
    </source>
</evidence>
<dbReference type="RefSeq" id="WP_076003537.1">
    <property type="nucleotide sequence ID" value="NZ_CP018258.1"/>
</dbReference>
<dbReference type="EMBL" id="CP018258">
    <property type="protein sequence ID" value="APV43756.1"/>
    <property type="molecule type" value="Genomic_DNA"/>
</dbReference>
<protein>
    <submittedName>
        <fullName evidence="1">Uncharacterized protein</fullName>
    </submittedName>
</protein>
<dbReference type="STRING" id="1839801.Dform_00398"/>
<dbReference type="AlphaFoldDB" id="A0A1P8F5J8"/>
<dbReference type="KEGG" id="dfo:Dform_00398"/>
<dbReference type="Proteomes" id="UP000185934">
    <property type="component" value="Chromosome"/>
</dbReference>
<reference evidence="2" key="1">
    <citation type="submission" date="2016-11" db="EMBL/GenBank/DDBJ databases">
        <title>Dehalogenimonas formicexedens sp. nov., a chlorinated alkane respiring bacterium isolated from contaminated groundwater.</title>
        <authorList>
            <person name="Key T.A."/>
            <person name="Bowman K.S."/>
            <person name="Lee I."/>
            <person name="Chun J."/>
            <person name="Albuquerque L."/>
            <person name="da Costa M.S."/>
            <person name="Rainey F.A."/>
            <person name="Moe W.M."/>
        </authorList>
    </citation>
    <scope>NUCLEOTIDE SEQUENCE [LARGE SCALE GENOMIC DNA]</scope>
    <source>
        <strain evidence="2">NSZ-14</strain>
    </source>
</reference>
<sequence length="131" mass="13871">MELVDMLTQKLGVTEAQARGGAGLILKRAKDALGEKEFAGIASMAPDLTSLVRDLPATDNTVIGEVEKMFSIFGRRMGSLGSAAGIRAGFLKLGLSAEMIEKFERTILEFVRNKAGDPAGLSLGKSLSVDQ</sequence>
<evidence type="ECO:0000313" key="2">
    <source>
        <dbReference type="Proteomes" id="UP000185934"/>
    </source>
</evidence>
<keyword evidence="2" id="KW-1185">Reference proteome</keyword>
<accession>A0A1P8F5J8</accession>
<gene>
    <name evidence="1" type="ORF">Dform_00398</name>
</gene>
<dbReference type="InterPro" id="IPR021302">
    <property type="entry name" value="DUF2780_VcgC/VcgE"/>
</dbReference>
<proteinExistence type="predicted"/>
<name>A0A1P8F5J8_9CHLR</name>